<gene>
    <name evidence="8" type="ORF">G3M78_01190</name>
</gene>
<evidence type="ECO:0000256" key="5">
    <source>
        <dbReference type="ARBA" id="ARBA00029758"/>
    </source>
</evidence>
<dbReference type="Proteomes" id="UP000594464">
    <property type="component" value="Chromosome"/>
</dbReference>
<dbReference type="KEGG" id="nva:G3M78_01190"/>
<evidence type="ECO:0000313" key="8">
    <source>
        <dbReference type="EMBL" id="QPJ64092.1"/>
    </source>
</evidence>
<accession>A0A7T0C067</accession>
<evidence type="ECO:0000256" key="2">
    <source>
        <dbReference type="ARBA" id="ARBA00001997"/>
    </source>
</evidence>
<name>A0A7T0C067_9BACT</name>
<dbReference type="Pfam" id="PF00908">
    <property type="entry name" value="dTDP_sugar_isom"/>
    <property type="match status" value="1"/>
</dbReference>
<dbReference type="SUPFAM" id="SSF51182">
    <property type="entry name" value="RmlC-like cupins"/>
    <property type="match status" value="1"/>
</dbReference>
<evidence type="ECO:0000256" key="6">
    <source>
        <dbReference type="ARBA" id="ARBA00031424"/>
    </source>
</evidence>
<dbReference type="InterPro" id="IPR011051">
    <property type="entry name" value="RmlC_Cupin_sf"/>
</dbReference>
<comment type="function">
    <text evidence="2">Catalyzes the epimerization of the C3' and C5'positions of dTDP-6-deoxy-D-xylo-4-hexulose, forming dTDP-6-deoxy-L-lyxo-4-hexulose.</text>
</comment>
<protein>
    <recommendedName>
        <fullName evidence="4">dTDP-4-dehydrorhamnose 3,5-epimerase</fullName>
        <ecNumber evidence="3">5.1.3.13</ecNumber>
    </recommendedName>
    <alternativeName>
        <fullName evidence="6">Thymidine diphospho-4-keto-rhamnose 3,5-epimerase</fullName>
    </alternativeName>
    <alternativeName>
        <fullName evidence="5">dTDP-4-keto-6-deoxyglucose 3,5-epimerase</fullName>
    </alternativeName>
    <alternativeName>
        <fullName evidence="7">dTDP-6-deoxy-D-xylo-4-hexulose 3,5-epimerase</fullName>
    </alternativeName>
</protein>
<dbReference type="PANTHER" id="PTHR21047">
    <property type="entry name" value="DTDP-6-DEOXY-D-GLUCOSE-3,5 EPIMERASE"/>
    <property type="match status" value="1"/>
</dbReference>
<evidence type="ECO:0000256" key="4">
    <source>
        <dbReference type="ARBA" id="ARBA00019595"/>
    </source>
</evidence>
<proteinExistence type="predicted"/>
<dbReference type="InterPro" id="IPR000888">
    <property type="entry name" value="RmlC-like"/>
</dbReference>
<evidence type="ECO:0000256" key="3">
    <source>
        <dbReference type="ARBA" id="ARBA00012098"/>
    </source>
</evidence>
<organism evidence="8 9">
    <name type="scientific">Candidatus Nitrohelix vancouverensis</name>
    <dbReference type="NCBI Taxonomy" id="2705534"/>
    <lineage>
        <taxon>Bacteria</taxon>
        <taxon>Pseudomonadati</taxon>
        <taxon>Nitrospinota/Tectimicrobiota group</taxon>
        <taxon>Nitrospinota</taxon>
        <taxon>Nitrospinia</taxon>
        <taxon>Nitrospinales</taxon>
        <taxon>Nitrospinaceae</taxon>
        <taxon>Candidatus Nitrohelix</taxon>
    </lineage>
</organism>
<dbReference type="EMBL" id="CP048620">
    <property type="protein sequence ID" value="QPJ64092.1"/>
    <property type="molecule type" value="Genomic_DNA"/>
</dbReference>
<evidence type="ECO:0000256" key="1">
    <source>
        <dbReference type="ARBA" id="ARBA00001298"/>
    </source>
</evidence>
<sequence>MDPIKLPLHGGAVEPLKIIEDDRGAVLHMLRQDSDQFTKFGEIYFSEVNPGVVKAWKRHRKMTQLFAAPRGTLHLALYDARENSPTYKELREYELGRPDHYQLIKIPPGVWYGFENTGQEKALIANCADMPHDPQESETLPLESGPVKVNWRSQTNSA</sequence>
<reference evidence="9" key="1">
    <citation type="submission" date="2020-02" db="EMBL/GenBank/DDBJ databases">
        <title>Genomic and physiological characterization of two novel Nitrospinaceae genera.</title>
        <authorList>
            <person name="Mueller A.J."/>
            <person name="Jung M.-Y."/>
            <person name="Strachan C.R."/>
            <person name="Herbold C.W."/>
            <person name="Kirkegaard R.H."/>
            <person name="Daims H."/>
        </authorList>
    </citation>
    <scope>NUCLEOTIDE SEQUENCE [LARGE SCALE GENOMIC DNA]</scope>
</reference>
<comment type="catalytic activity">
    <reaction evidence="1">
        <text>dTDP-4-dehydro-6-deoxy-alpha-D-glucose = dTDP-4-dehydro-beta-L-rhamnose</text>
        <dbReference type="Rhea" id="RHEA:16969"/>
        <dbReference type="ChEBI" id="CHEBI:57649"/>
        <dbReference type="ChEBI" id="CHEBI:62830"/>
        <dbReference type="EC" id="5.1.3.13"/>
    </reaction>
</comment>
<evidence type="ECO:0000313" key="9">
    <source>
        <dbReference type="Proteomes" id="UP000594464"/>
    </source>
</evidence>
<dbReference type="AlphaFoldDB" id="A0A7T0C067"/>
<dbReference type="GO" id="GO:0000271">
    <property type="term" value="P:polysaccharide biosynthetic process"/>
    <property type="evidence" value="ECO:0007669"/>
    <property type="project" value="TreeGrafter"/>
</dbReference>
<dbReference type="GO" id="GO:0005829">
    <property type="term" value="C:cytosol"/>
    <property type="evidence" value="ECO:0007669"/>
    <property type="project" value="TreeGrafter"/>
</dbReference>
<dbReference type="InterPro" id="IPR014710">
    <property type="entry name" value="RmlC-like_jellyroll"/>
</dbReference>
<dbReference type="EC" id="5.1.3.13" evidence="3"/>
<evidence type="ECO:0000256" key="7">
    <source>
        <dbReference type="ARBA" id="ARBA00033311"/>
    </source>
</evidence>
<dbReference type="Gene3D" id="2.60.120.10">
    <property type="entry name" value="Jelly Rolls"/>
    <property type="match status" value="1"/>
</dbReference>
<dbReference type="PANTHER" id="PTHR21047:SF2">
    <property type="entry name" value="THYMIDINE DIPHOSPHO-4-KETO-RHAMNOSE 3,5-EPIMERASE"/>
    <property type="match status" value="1"/>
</dbReference>
<dbReference type="GO" id="GO:0008830">
    <property type="term" value="F:dTDP-4-dehydrorhamnose 3,5-epimerase activity"/>
    <property type="evidence" value="ECO:0007669"/>
    <property type="project" value="UniProtKB-EC"/>
</dbReference>